<dbReference type="Gene3D" id="2.40.260.10">
    <property type="entry name" value="Sortase"/>
    <property type="match status" value="1"/>
</dbReference>
<comment type="caution">
    <text evidence="5">The sequence shown here is derived from an EMBL/GenBank/DDBJ whole genome shotgun (WGS) entry which is preliminary data.</text>
</comment>
<evidence type="ECO:0000256" key="2">
    <source>
        <dbReference type="PIRSR" id="PIRSR605754-1"/>
    </source>
</evidence>
<dbReference type="OrthoDB" id="5242161at2"/>
<feature type="active site" description="Proton donor/acceptor" evidence="2">
    <location>
        <position position="229"/>
    </location>
</feature>
<dbReference type="InterPro" id="IPR005754">
    <property type="entry name" value="Sortase"/>
</dbReference>
<dbReference type="EMBL" id="MNLH01000003">
    <property type="protein sequence ID" value="PNS43241.1"/>
    <property type="molecule type" value="Genomic_DNA"/>
</dbReference>
<evidence type="ECO:0000256" key="3">
    <source>
        <dbReference type="SAM" id="MobiDB-lite"/>
    </source>
</evidence>
<feature type="region of interest" description="Disordered" evidence="3">
    <location>
        <begin position="22"/>
        <end position="79"/>
    </location>
</feature>
<keyword evidence="4" id="KW-0812">Transmembrane</keyword>
<dbReference type="Pfam" id="PF04203">
    <property type="entry name" value="Sortase"/>
    <property type="match status" value="1"/>
</dbReference>
<sequence length="376" mass="42337">MKLADFAESARVLFKRLTRMCANKSSKSVEDSASSGIAESPENTESAQSTQTLQSPSSKSQSPQSQQSQQDQSSPKPMSTLRKLAEPIALVTIGILCFSYPVVSTLVNNHAAKELSIEYDKLNKEKPKENRAEILRKAREYNVRHKAIISADPYNGSNDYMDTPEYKEYEKMLSEPMGIMGIVKIPKIGVRLPIYHGTTQDTLAMGAGHLYGTDLPVGGKSRHTVVTAHTGMPDATMFDDLNTLKKGDYFYFDVQGKTLRYKVFRINVVEPNDIRLLRREKGRDLATLITCTPYGINTHRLLVTGYRVLPDPANVPGDHMQWPLWMTLFVISMVMSAVLMAMMLVAILNKKRNSRLLRGRHLLAVSRKMLRELRRE</sequence>
<keyword evidence="4" id="KW-0472">Membrane</keyword>
<dbReference type="CDD" id="cd05827">
    <property type="entry name" value="Sortase_C"/>
    <property type="match status" value="1"/>
</dbReference>
<keyword evidence="1" id="KW-0378">Hydrolase</keyword>
<evidence type="ECO:0000256" key="1">
    <source>
        <dbReference type="ARBA" id="ARBA00022801"/>
    </source>
</evidence>
<dbReference type="InterPro" id="IPR042002">
    <property type="entry name" value="Sortase_C"/>
</dbReference>
<dbReference type="InterPro" id="IPR023365">
    <property type="entry name" value="Sortase_dom-sf"/>
</dbReference>
<protein>
    <submittedName>
        <fullName evidence="5">Class C sortase</fullName>
    </submittedName>
</protein>
<feature type="transmembrane region" description="Helical" evidence="4">
    <location>
        <begin position="322"/>
        <end position="348"/>
    </location>
</feature>
<dbReference type="AlphaFoldDB" id="A0A2K1SUN3"/>
<evidence type="ECO:0000313" key="6">
    <source>
        <dbReference type="Proteomes" id="UP000236146"/>
    </source>
</evidence>
<feature type="compositionally biased region" description="Low complexity" evidence="3">
    <location>
        <begin position="48"/>
        <end position="77"/>
    </location>
</feature>
<name>A0A2K1SUN3_GARVA</name>
<organism evidence="5 6">
    <name type="scientific">Gardnerella vaginalis</name>
    <dbReference type="NCBI Taxonomy" id="2702"/>
    <lineage>
        <taxon>Bacteria</taxon>
        <taxon>Bacillati</taxon>
        <taxon>Actinomycetota</taxon>
        <taxon>Actinomycetes</taxon>
        <taxon>Bifidobacteriales</taxon>
        <taxon>Bifidobacteriaceae</taxon>
        <taxon>Gardnerella</taxon>
    </lineage>
</organism>
<keyword evidence="4" id="KW-1133">Transmembrane helix</keyword>
<dbReference type="RefSeq" id="WP_103084731.1">
    <property type="nucleotide sequence ID" value="NZ_MNLH01000003.1"/>
</dbReference>
<dbReference type="NCBIfam" id="NF033745">
    <property type="entry name" value="class_C_sortase"/>
    <property type="match status" value="1"/>
</dbReference>
<dbReference type="GO" id="GO:0016787">
    <property type="term" value="F:hydrolase activity"/>
    <property type="evidence" value="ECO:0007669"/>
    <property type="project" value="UniProtKB-KW"/>
</dbReference>
<feature type="active site" description="Acyl-thioester intermediate" evidence="2">
    <location>
        <position position="291"/>
    </location>
</feature>
<dbReference type="SUPFAM" id="SSF63817">
    <property type="entry name" value="Sortase"/>
    <property type="match status" value="1"/>
</dbReference>
<evidence type="ECO:0000313" key="5">
    <source>
        <dbReference type="EMBL" id="PNS43241.1"/>
    </source>
</evidence>
<dbReference type="NCBIfam" id="TIGR01076">
    <property type="entry name" value="sortase_fam"/>
    <property type="match status" value="1"/>
</dbReference>
<proteinExistence type="predicted"/>
<gene>
    <name evidence="5" type="ORF">BFS05_04155</name>
</gene>
<accession>A0A2K1SUN3</accession>
<dbReference type="Proteomes" id="UP000236146">
    <property type="component" value="Unassembled WGS sequence"/>
</dbReference>
<reference evidence="5 6" key="1">
    <citation type="submission" date="2016-10" db="EMBL/GenBank/DDBJ databases">
        <authorList>
            <person name="Varghese N."/>
        </authorList>
    </citation>
    <scope>NUCLEOTIDE SEQUENCE [LARGE SCALE GENOMIC DNA]</scope>
    <source>
        <strain evidence="5 6">KA00225</strain>
    </source>
</reference>
<evidence type="ECO:0000256" key="4">
    <source>
        <dbReference type="SAM" id="Phobius"/>
    </source>
</evidence>